<dbReference type="Gene3D" id="2.60.200.20">
    <property type="match status" value="1"/>
</dbReference>
<dbReference type="Pfam" id="PF00498">
    <property type="entry name" value="FHA"/>
    <property type="match status" value="1"/>
</dbReference>
<accession>A0A7X2P9H9</accession>
<organism evidence="2 3">
    <name type="scientific">Bilifractor porci</name>
    <dbReference type="NCBI Taxonomy" id="2606636"/>
    <lineage>
        <taxon>Bacteria</taxon>
        <taxon>Bacillati</taxon>
        <taxon>Bacillota</taxon>
        <taxon>Clostridia</taxon>
        <taxon>Lachnospirales</taxon>
        <taxon>Lachnospiraceae</taxon>
        <taxon>Bilifractor</taxon>
    </lineage>
</organism>
<dbReference type="InterPro" id="IPR000253">
    <property type="entry name" value="FHA_dom"/>
</dbReference>
<proteinExistence type="predicted"/>
<dbReference type="SUPFAM" id="SSF49879">
    <property type="entry name" value="SMAD/FHA domain"/>
    <property type="match status" value="1"/>
</dbReference>
<name>A0A7X2P9H9_9FIRM</name>
<reference evidence="2 3" key="1">
    <citation type="submission" date="2019-08" db="EMBL/GenBank/DDBJ databases">
        <title>In-depth cultivation of the pig gut microbiome towards novel bacterial diversity and tailored functional studies.</title>
        <authorList>
            <person name="Wylensek D."/>
            <person name="Hitch T.C.A."/>
            <person name="Clavel T."/>
        </authorList>
    </citation>
    <scope>NUCLEOTIDE SEQUENCE [LARGE SCALE GENOMIC DNA]</scope>
    <source>
        <strain evidence="2 3">Oil+RF-744-WCA-WT-13</strain>
    </source>
</reference>
<sequence length="233" mass="25809">MGGRKPARLYCFADNGVKGCSLTDTTTFGRNSRTTSPDIAVDVETVSRRHGVFRPEGSGWVYENLSQSNGTIWKGKVMQSGGREELRDGDILRVCCPSTGDSSKEVVLLYTESYHLNSGWKRVSLEKTRGELLVGYEVTDLKNGRAGFRSAAGFCRTADGWKIGNVDGMQRIFVNGMEVSNEAGMRPCSLVLVNGYILFYTGEYLLVQYARKGTSSSADVRERFDVYTRKNTC</sequence>
<dbReference type="RefSeq" id="WP_154458613.1">
    <property type="nucleotide sequence ID" value="NZ_VUMV01000008.1"/>
</dbReference>
<protein>
    <submittedName>
        <fullName evidence="2">FHA domain-containing protein</fullName>
    </submittedName>
</protein>
<dbReference type="EMBL" id="VUMV01000008">
    <property type="protein sequence ID" value="MST82697.1"/>
    <property type="molecule type" value="Genomic_DNA"/>
</dbReference>
<evidence type="ECO:0000313" key="2">
    <source>
        <dbReference type="EMBL" id="MST82697.1"/>
    </source>
</evidence>
<dbReference type="AlphaFoldDB" id="A0A7X2P9H9"/>
<dbReference type="CDD" id="cd00060">
    <property type="entry name" value="FHA"/>
    <property type="match status" value="1"/>
</dbReference>
<keyword evidence="3" id="KW-1185">Reference proteome</keyword>
<gene>
    <name evidence="2" type="ORF">FYJ60_10245</name>
</gene>
<evidence type="ECO:0000313" key="3">
    <source>
        <dbReference type="Proteomes" id="UP000466864"/>
    </source>
</evidence>
<dbReference type="SMART" id="SM00240">
    <property type="entry name" value="FHA"/>
    <property type="match status" value="1"/>
</dbReference>
<evidence type="ECO:0000259" key="1">
    <source>
        <dbReference type="PROSITE" id="PS50006"/>
    </source>
</evidence>
<dbReference type="InterPro" id="IPR008984">
    <property type="entry name" value="SMAD_FHA_dom_sf"/>
</dbReference>
<dbReference type="Proteomes" id="UP000466864">
    <property type="component" value="Unassembled WGS sequence"/>
</dbReference>
<comment type="caution">
    <text evidence="2">The sequence shown here is derived from an EMBL/GenBank/DDBJ whole genome shotgun (WGS) entry which is preliminary data.</text>
</comment>
<feature type="domain" description="FHA" evidence="1">
    <location>
        <begin position="26"/>
        <end position="78"/>
    </location>
</feature>
<dbReference type="PROSITE" id="PS50006">
    <property type="entry name" value="FHA_DOMAIN"/>
    <property type="match status" value="1"/>
</dbReference>